<sequence length="1018" mass="111847">MEFKVLGPLEVWTERGRLPLRGRRHQYVLAVLLLSNNRIVPVDRLVDAAWEGELPATAPHQVRKIIADLRKNLDSTLIVTDGPGYRMHLSDEQLDLNLFNLRLARADEAMESGLPENAAIQLDLGLKLWRDSALYGLGGPVLSPAIAQLDEQRLVVTERLIGLRLSLGMAAAVVTDLNLLVQRHPLRETLRAQLMLALYRTGRQAEALRSYADARTVLADELGVDPGPQLSRLYEQILRGDPELDVRPATPAIRLRPAVEVAEEPATRPNTLPYTLPDFVGRVAELASVANLAMAAAERGRLTIVAVDGMAGVGKTSFALHAAYAIADQFPDGQLFIDLRGHVEGAEPLDPMGALEQLLKAVGVEGDQIPDEVAARSAMWRTRMAGKRMLVVLDDAVGIGQIRPLLPGAGGCLLLVTSRSRITDLDGVAPISLRPMTDEEAMDLLGRILGKEQITRSATDVRELTAVCGHLPLALRIAAARLRSRPMWTMGDLVRRLRKEDDRLDELSTAERSVSRTIEMSYQRLPASARRLFRYVGMTLGNDFGVHAAAAIANMPLGQTSRTLEHLLDAHLLLQPRADRYALHGLLRSYALRAGYAEDTEPERQAALRRLLDFYLVTADEAAASIHPGRRRLTLQVSAPTSGIPTFETQADGLAWFDHEQDGLFAAIAFITEHGPDHHGSHLPRAMASYLQIRGRLHNHVDMLHNALVAAARSGDRAIEVMNLSSLSSVQWQMGKVGEVFTNMKRALSISEESGDRESEAVCLSRIGLLSQSVGRYTEALSYLERALAAHREMGSLFEEGVALSTLSVVHLALGRNREARDVGRTALLLHEQLNHGVYMVTTMETIAAAELELGDHTAATDILARAMRTTQDIGFRAGEAMTLMRMADADRRMGRLDDALTHGMRALELLWTIQRPAVEAEAMNILAAVHLARHELTAAMSHYRNAVDLAERVECRLELGKALAGVGDVLAELGDLDEAAQQWQYALRHHVAMGTPWVRVLRDKLDSVDPADEREGA</sequence>
<dbReference type="InterPro" id="IPR016032">
    <property type="entry name" value="Sig_transdc_resp-reg_C-effctor"/>
</dbReference>
<dbReference type="GO" id="GO:0006355">
    <property type="term" value="P:regulation of DNA-templated transcription"/>
    <property type="evidence" value="ECO:0007669"/>
    <property type="project" value="InterPro"/>
</dbReference>
<dbReference type="InterPro" id="IPR027417">
    <property type="entry name" value="P-loop_NTPase"/>
</dbReference>
<dbReference type="Pfam" id="PF13424">
    <property type="entry name" value="TPR_12"/>
    <property type="match status" value="2"/>
</dbReference>
<dbReference type="InterPro" id="IPR002182">
    <property type="entry name" value="NB-ARC"/>
</dbReference>
<organism evidence="7 8">
    <name type="scientific">Kutzneria kofuensis</name>
    <dbReference type="NCBI Taxonomy" id="103725"/>
    <lineage>
        <taxon>Bacteria</taxon>
        <taxon>Bacillati</taxon>
        <taxon>Actinomycetota</taxon>
        <taxon>Actinomycetes</taxon>
        <taxon>Pseudonocardiales</taxon>
        <taxon>Pseudonocardiaceae</taxon>
        <taxon>Kutzneria</taxon>
    </lineage>
</organism>
<dbReference type="Proteomes" id="UP000585638">
    <property type="component" value="Unassembled WGS sequence"/>
</dbReference>
<evidence type="ECO:0000259" key="6">
    <source>
        <dbReference type="SMART" id="SM01043"/>
    </source>
</evidence>
<dbReference type="PRINTS" id="PR00364">
    <property type="entry name" value="DISEASERSIST"/>
</dbReference>
<dbReference type="GO" id="GO:0043531">
    <property type="term" value="F:ADP binding"/>
    <property type="evidence" value="ECO:0007669"/>
    <property type="project" value="InterPro"/>
</dbReference>
<evidence type="ECO:0000256" key="1">
    <source>
        <dbReference type="ARBA" id="ARBA00005820"/>
    </source>
</evidence>
<keyword evidence="8" id="KW-1185">Reference proteome</keyword>
<name>A0A7W9KR58_9PSEU</name>
<dbReference type="InterPro" id="IPR005158">
    <property type="entry name" value="BTAD"/>
</dbReference>
<dbReference type="GO" id="GO:0000160">
    <property type="term" value="P:phosphorelay signal transduction system"/>
    <property type="evidence" value="ECO:0007669"/>
    <property type="project" value="InterPro"/>
</dbReference>
<comment type="caution">
    <text evidence="7">The sequence shown here is derived from an EMBL/GenBank/DDBJ whole genome shotgun (WGS) entry which is preliminary data.</text>
</comment>
<evidence type="ECO:0000256" key="3">
    <source>
        <dbReference type="ARBA" id="ARBA00023125"/>
    </source>
</evidence>
<protein>
    <submittedName>
        <fullName evidence="7">DNA-binding SARP family transcriptional activator/predicted negative regulator of RcsB-dependent stress response</fullName>
    </submittedName>
</protein>
<evidence type="ECO:0000313" key="8">
    <source>
        <dbReference type="Proteomes" id="UP000585638"/>
    </source>
</evidence>
<keyword evidence="4" id="KW-0804">Transcription</keyword>
<dbReference type="SUPFAM" id="SSF52540">
    <property type="entry name" value="P-loop containing nucleoside triphosphate hydrolases"/>
    <property type="match status" value="1"/>
</dbReference>
<dbReference type="EMBL" id="JACHIR010000001">
    <property type="protein sequence ID" value="MBB5896509.1"/>
    <property type="molecule type" value="Genomic_DNA"/>
</dbReference>
<dbReference type="InterPro" id="IPR019734">
    <property type="entry name" value="TPR_rpt"/>
</dbReference>
<keyword evidence="2" id="KW-0805">Transcription regulation</keyword>
<dbReference type="InterPro" id="IPR036388">
    <property type="entry name" value="WH-like_DNA-bd_sf"/>
</dbReference>
<reference evidence="7 8" key="1">
    <citation type="submission" date="2020-08" db="EMBL/GenBank/DDBJ databases">
        <title>Sequencing the genomes of 1000 actinobacteria strains.</title>
        <authorList>
            <person name="Klenk H.-P."/>
        </authorList>
    </citation>
    <scope>NUCLEOTIDE SEQUENCE [LARGE SCALE GENOMIC DNA]</scope>
    <source>
        <strain evidence="7 8">DSM 43851</strain>
    </source>
</reference>
<dbReference type="RefSeq" id="WP_184868151.1">
    <property type="nucleotide sequence ID" value="NZ_BAAAWY010000016.1"/>
</dbReference>
<dbReference type="Pfam" id="PF00931">
    <property type="entry name" value="NB-ARC"/>
    <property type="match status" value="1"/>
</dbReference>
<proteinExistence type="inferred from homology"/>
<dbReference type="SMART" id="SM00862">
    <property type="entry name" value="Trans_reg_C"/>
    <property type="match status" value="1"/>
</dbReference>
<keyword evidence="3 7" id="KW-0238">DNA-binding</keyword>
<dbReference type="CDD" id="cd15831">
    <property type="entry name" value="BTAD"/>
    <property type="match status" value="1"/>
</dbReference>
<dbReference type="SUPFAM" id="SSF48452">
    <property type="entry name" value="TPR-like"/>
    <property type="match status" value="3"/>
</dbReference>
<dbReference type="PANTHER" id="PTHR35807">
    <property type="entry name" value="TRANSCRIPTIONAL REGULATOR REDD-RELATED"/>
    <property type="match status" value="1"/>
</dbReference>
<dbReference type="Gene3D" id="3.40.50.300">
    <property type="entry name" value="P-loop containing nucleotide triphosphate hydrolases"/>
    <property type="match status" value="1"/>
</dbReference>
<dbReference type="SMART" id="SM01043">
    <property type="entry name" value="BTAD"/>
    <property type="match status" value="1"/>
</dbReference>
<dbReference type="SUPFAM" id="SSF46894">
    <property type="entry name" value="C-terminal effector domain of the bipartite response regulators"/>
    <property type="match status" value="1"/>
</dbReference>
<dbReference type="InterPro" id="IPR051677">
    <property type="entry name" value="AfsR-DnrI-RedD_regulator"/>
</dbReference>
<feature type="domain" description="Bacterial transcriptional activator" evidence="6">
    <location>
        <begin position="94"/>
        <end position="238"/>
    </location>
</feature>
<dbReference type="Gene3D" id="1.25.40.10">
    <property type="entry name" value="Tetratricopeptide repeat domain"/>
    <property type="match status" value="3"/>
</dbReference>
<feature type="domain" description="OmpR/PhoB-type" evidence="5">
    <location>
        <begin position="15"/>
        <end position="87"/>
    </location>
</feature>
<evidence type="ECO:0000256" key="4">
    <source>
        <dbReference type="ARBA" id="ARBA00023163"/>
    </source>
</evidence>
<dbReference type="AlphaFoldDB" id="A0A7W9KR58"/>
<dbReference type="PANTHER" id="PTHR35807:SF1">
    <property type="entry name" value="TRANSCRIPTIONAL REGULATOR REDD"/>
    <property type="match status" value="1"/>
</dbReference>
<dbReference type="InterPro" id="IPR001867">
    <property type="entry name" value="OmpR/PhoB-type_DNA-bd"/>
</dbReference>
<dbReference type="InterPro" id="IPR011990">
    <property type="entry name" value="TPR-like_helical_dom_sf"/>
</dbReference>
<comment type="similarity">
    <text evidence="1">Belongs to the AfsR/DnrI/RedD regulatory family.</text>
</comment>
<evidence type="ECO:0000256" key="2">
    <source>
        <dbReference type="ARBA" id="ARBA00023015"/>
    </source>
</evidence>
<evidence type="ECO:0000259" key="5">
    <source>
        <dbReference type="SMART" id="SM00862"/>
    </source>
</evidence>
<gene>
    <name evidence="7" type="ORF">BJ998_007705</name>
</gene>
<dbReference type="Gene3D" id="1.10.10.10">
    <property type="entry name" value="Winged helix-like DNA-binding domain superfamily/Winged helix DNA-binding domain"/>
    <property type="match status" value="1"/>
</dbReference>
<dbReference type="Pfam" id="PF03704">
    <property type="entry name" value="BTAD"/>
    <property type="match status" value="1"/>
</dbReference>
<dbReference type="SMART" id="SM00028">
    <property type="entry name" value="TPR"/>
    <property type="match status" value="5"/>
</dbReference>
<dbReference type="GO" id="GO:0003677">
    <property type="term" value="F:DNA binding"/>
    <property type="evidence" value="ECO:0007669"/>
    <property type="project" value="UniProtKB-KW"/>
</dbReference>
<evidence type="ECO:0000313" key="7">
    <source>
        <dbReference type="EMBL" id="MBB5896509.1"/>
    </source>
</evidence>
<accession>A0A7W9KR58</accession>